<dbReference type="AlphaFoldDB" id="A0AAD6AJ97"/>
<dbReference type="Proteomes" id="UP001219934">
    <property type="component" value="Unassembled WGS sequence"/>
</dbReference>
<reference evidence="1" key="1">
    <citation type="submission" date="2022-11" db="EMBL/GenBank/DDBJ databases">
        <title>Chromosome-level genome of Pogonophryne albipinna.</title>
        <authorList>
            <person name="Jo E."/>
        </authorList>
    </citation>
    <scope>NUCLEOTIDE SEQUENCE</scope>
    <source>
        <strain evidence="1">SGF0006</strain>
        <tissue evidence="1">Muscle</tissue>
    </source>
</reference>
<feature type="non-terminal residue" evidence="1">
    <location>
        <position position="1"/>
    </location>
</feature>
<protein>
    <submittedName>
        <fullName evidence="1">Uncharacterized protein</fullName>
    </submittedName>
</protein>
<dbReference type="EMBL" id="JAPTMU010000021">
    <property type="protein sequence ID" value="KAJ4925717.1"/>
    <property type="molecule type" value="Genomic_DNA"/>
</dbReference>
<proteinExistence type="predicted"/>
<comment type="caution">
    <text evidence="1">The sequence shown here is derived from an EMBL/GenBank/DDBJ whole genome shotgun (WGS) entry which is preliminary data.</text>
</comment>
<name>A0AAD6AJ97_9TELE</name>
<evidence type="ECO:0000313" key="1">
    <source>
        <dbReference type="EMBL" id="KAJ4925717.1"/>
    </source>
</evidence>
<sequence length="163" mass="17905">MSFGYIVLLLNAGVKEKQETWGWLALKGRRTISSPAIALPAGRRSHPRLAEVRLLSERSSHIDWTAPIPTGSLRSQEIRARPEAVYSGFREVSDKRGWVGRGGFSSLSSLGRRRSETAWRVQSARCCCGRAISPPGPCVELSKLHGVDLFLVCDFTNLNGGLV</sequence>
<evidence type="ECO:0000313" key="2">
    <source>
        <dbReference type="Proteomes" id="UP001219934"/>
    </source>
</evidence>
<gene>
    <name evidence="1" type="ORF">JOQ06_018437</name>
</gene>
<organism evidence="1 2">
    <name type="scientific">Pogonophryne albipinna</name>
    <dbReference type="NCBI Taxonomy" id="1090488"/>
    <lineage>
        <taxon>Eukaryota</taxon>
        <taxon>Metazoa</taxon>
        <taxon>Chordata</taxon>
        <taxon>Craniata</taxon>
        <taxon>Vertebrata</taxon>
        <taxon>Euteleostomi</taxon>
        <taxon>Actinopterygii</taxon>
        <taxon>Neopterygii</taxon>
        <taxon>Teleostei</taxon>
        <taxon>Neoteleostei</taxon>
        <taxon>Acanthomorphata</taxon>
        <taxon>Eupercaria</taxon>
        <taxon>Perciformes</taxon>
        <taxon>Notothenioidei</taxon>
        <taxon>Pogonophryne</taxon>
    </lineage>
</organism>
<accession>A0AAD6AJ97</accession>
<keyword evidence="2" id="KW-1185">Reference proteome</keyword>